<comment type="subcellular location">
    <subcellularLocation>
        <location evidence="1">Cytoplasm</location>
    </subcellularLocation>
</comment>
<organism evidence="3 4">
    <name type="scientific">Pseudonocardia hydrocarbonoxydans</name>
    <dbReference type="NCBI Taxonomy" id="76726"/>
    <lineage>
        <taxon>Bacteria</taxon>
        <taxon>Bacillati</taxon>
        <taxon>Actinomycetota</taxon>
        <taxon>Actinomycetes</taxon>
        <taxon>Pseudonocardiales</taxon>
        <taxon>Pseudonocardiaceae</taxon>
        <taxon>Pseudonocardia</taxon>
    </lineage>
</organism>
<dbReference type="Gene3D" id="3.40.630.30">
    <property type="match status" value="1"/>
</dbReference>
<dbReference type="GO" id="GO:0005737">
    <property type="term" value="C:cytoplasm"/>
    <property type="evidence" value="ECO:0007669"/>
    <property type="project" value="UniProtKB-SubCell"/>
</dbReference>
<dbReference type="InterPro" id="IPR006464">
    <property type="entry name" value="AcTrfase_RimI/Ard1"/>
</dbReference>
<keyword evidence="4" id="KW-1185">Reference proteome</keyword>
<dbReference type="GO" id="GO:0008999">
    <property type="term" value="F:protein-N-terminal-alanine acetyltransferase activity"/>
    <property type="evidence" value="ECO:0007669"/>
    <property type="project" value="UniProtKB-EC"/>
</dbReference>
<dbReference type="SUPFAM" id="SSF55729">
    <property type="entry name" value="Acyl-CoA N-acyltransferases (Nat)"/>
    <property type="match status" value="1"/>
</dbReference>
<dbReference type="Proteomes" id="UP000320338">
    <property type="component" value="Unassembled WGS sequence"/>
</dbReference>
<evidence type="ECO:0000259" key="2">
    <source>
        <dbReference type="PROSITE" id="PS51186"/>
    </source>
</evidence>
<reference evidence="3 4" key="1">
    <citation type="submission" date="2019-06" db="EMBL/GenBank/DDBJ databases">
        <title>Whole genome shotgun sequence of Pseudonocardia hydrocarbonoxydans NBRC 14498.</title>
        <authorList>
            <person name="Hosoyama A."/>
            <person name="Uohara A."/>
            <person name="Ohji S."/>
            <person name="Ichikawa N."/>
        </authorList>
    </citation>
    <scope>NUCLEOTIDE SEQUENCE [LARGE SCALE GENOMIC DNA]</scope>
    <source>
        <strain evidence="3 4">NBRC 14498</strain>
    </source>
</reference>
<dbReference type="PROSITE" id="PS51186">
    <property type="entry name" value="GNAT"/>
    <property type="match status" value="1"/>
</dbReference>
<gene>
    <name evidence="3" type="primary">rimI</name>
    <name evidence="3" type="ORF">PHY01_26660</name>
</gene>
<dbReference type="Pfam" id="PF00583">
    <property type="entry name" value="Acetyltransf_1"/>
    <property type="match status" value="1"/>
</dbReference>
<dbReference type="PANTHER" id="PTHR43617">
    <property type="entry name" value="L-AMINO ACID N-ACETYLTRANSFERASE"/>
    <property type="match status" value="1"/>
</dbReference>
<comment type="similarity">
    <text evidence="1">Belongs to the acetyltransferase family. RimI subfamily.</text>
</comment>
<accession>A0A4Y3WND1</accession>
<sequence>MSPATTRTDDLRPDDAPRCAELEKLLFPEDDPWSERAFRDEVRMGHLYRAARDGDTLVGYAGLAFVAGPPQAEAEIHTIGVDPSHQGRGIGRTLLRELLAVADAESATVFLEVRTDNAVAKALYESEGFSVVGLRRRYYRPSGADAHTMRRDAR</sequence>
<feature type="domain" description="N-acetyltransferase" evidence="2">
    <location>
        <begin position="6"/>
        <end position="154"/>
    </location>
</feature>
<proteinExistence type="inferred from homology"/>
<dbReference type="RefSeq" id="WP_141278931.1">
    <property type="nucleotide sequence ID" value="NZ_BAAARZ010000071.1"/>
</dbReference>
<comment type="caution">
    <text evidence="3">The sequence shown here is derived from an EMBL/GenBank/DDBJ whole genome shotgun (WGS) entry which is preliminary data.</text>
</comment>
<dbReference type="CDD" id="cd04301">
    <property type="entry name" value="NAT_SF"/>
    <property type="match status" value="1"/>
</dbReference>
<dbReference type="InterPro" id="IPR050276">
    <property type="entry name" value="MshD_Acetyltransferase"/>
</dbReference>
<evidence type="ECO:0000313" key="4">
    <source>
        <dbReference type="Proteomes" id="UP000320338"/>
    </source>
</evidence>
<evidence type="ECO:0000256" key="1">
    <source>
        <dbReference type="RuleBase" id="RU363094"/>
    </source>
</evidence>
<dbReference type="InterPro" id="IPR016181">
    <property type="entry name" value="Acyl_CoA_acyltransferase"/>
</dbReference>
<name>A0A4Y3WND1_9PSEU</name>
<dbReference type="InterPro" id="IPR000182">
    <property type="entry name" value="GNAT_dom"/>
</dbReference>
<dbReference type="EMBL" id="BJNG01000018">
    <property type="protein sequence ID" value="GEC20383.1"/>
    <property type="molecule type" value="Genomic_DNA"/>
</dbReference>
<protein>
    <recommendedName>
        <fullName evidence="1">[Ribosomal protein bS18]-alanine N-acetyltransferase</fullName>
        <ecNumber evidence="1">2.3.1.266</ecNumber>
    </recommendedName>
</protein>
<dbReference type="AlphaFoldDB" id="A0A4Y3WND1"/>
<comment type="function">
    <text evidence="1">Acetylates the N-terminal alanine of ribosomal protein bS18.</text>
</comment>
<dbReference type="NCBIfam" id="TIGR01575">
    <property type="entry name" value="rimI"/>
    <property type="match status" value="1"/>
</dbReference>
<keyword evidence="1" id="KW-0963">Cytoplasm</keyword>
<dbReference type="OrthoDB" id="529907at2"/>
<dbReference type="EC" id="2.3.1.266" evidence="1"/>
<comment type="catalytic activity">
    <reaction evidence="1">
        <text>N-terminal L-alanyl-[ribosomal protein bS18] + acetyl-CoA = N-terminal N(alpha)-acetyl-L-alanyl-[ribosomal protein bS18] + CoA + H(+)</text>
        <dbReference type="Rhea" id="RHEA:43756"/>
        <dbReference type="Rhea" id="RHEA-COMP:10676"/>
        <dbReference type="Rhea" id="RHEA-COMP:10677"/>
        <dbReference type="ChEBI" id="CHEBI:15378"/>
        <dbReference type="ChEBI" id="CHEBI:57287"/>
        <dbReference type="ChEBI" id="CHEBI:57288"/>
        <dbReference type="ChEBI" id="CHEBI:64718"/>
        <dbReference type="ChEBI" id="CHEBI:83683"/>
        <dbReference type="EC" id="2.3.1.266"/>
    </reaction>
</comment>
<keyword evidence="3" id="KW-0808">Transferase</keyword>
<evidence type="ECO:0000313" key="3">
    <source>
        <dbReference type="EMBL" id="GEC20383.1"/>
    </source>
</evidence>
<dbReference type="PANTHER" id="PTHR43617:SF20">
    <property type="entry name" value="N-ALPHA-ACETYLTRANSFERASE RIMI"/>
    <property type="match status" value="1"/>
</dbReference>